<accession>A0ABS8LT59</accession>
<dbReference type="Proteomes" id="UP001430605">
    <property type="component" value="Unassembled WGS sequence"/>
</dbReference>
<reference evidence="2" key="1">
    <citation type="submission" date="2021-11" db="EMBL/GenBank/DDBJ databases">
        <title>Genome resources and taxonomic validation of 89 Xanthomonas strains.</title>
        <authorList>
            <person name="Tambong J.T."/>
        </authorList>
    </citation>
    <scope>NUCLEOTIDE SEQUENCE</scope>
    <source>
        <strain evidence="2">Xv 72</strain>
    </source>
</reference>
<proteinExistence type="predicted"/>
<gene>
    <name evidence="2" type="ORF">LN463_21825</name>
</gene>
<evidence type="ECO:0000256" key="1">
    <source>
        <dbReference type="SAM" id="MobiDB-lite"/>
    </source>
</evidence>
<keyword evidence="3" id="KW-1185">Reference proteome</keyword>
<feature type="non-terminal residue" evidence="2">
    <location>
        <position position="1"/>
    </location>
</feature>
<evidence type="ECO:0000313" key="3">
    <source>
        <dbReference type="Proteomes" id="UP001430605"/>
    </source>
</evidence>
<dbReference type="RefSeq" id="WP_228903415.1">
    <property type="nucleotide sequence ID" value="NZ_JAJIUE010000129.1"/>
</dbReference>
<protein>
    <submittedName>
        <fullName evidence="2">Uncharacterized protein</fullName>
    </submittedName>
</protein>
<comment type="caution">
    <text evidence="2">The sequence shown here is derived from an EMBL/GenBank/DDBJ whole genome shotgun (WGS) entry which is preliminary data.</text>
</comment>
<feature type="region of interest" description="Disordered" evidence="1">
    <location>
        <begin position="63"/>
        <end position="85"/>
    </location>
</feature>
<evidence type="ECO:0000313" key="2">
    <source>
        <dbReference type="EMBL" id="MCC8637561.1"/>
    </source>
</evidence>
<dbReference type="EMBL" id="JAJIUS010000111">
    <property type="protein sequence ID" value="MCC8637561.1"/>
    <property type="molecule type" value="Genomic_DNA"/>
</dbReference>
<name>A0ABS8LT59_XANEU</name>
<sequence>REQESRERWCAYHGYSMVRPSWPGMYAPDIGSRFYLFSSDEKGVPLGPIAAALNVLPPPVTATEWPGESKTFPKLESRTATLPTT</sequence>
<organism evidence="2 3">
    <name type="scientific">Xanthomonas euvesicatoria pv. euvesicatoria</name>
    <dbReference type="NCBI Taxonomy" id="2753541"/>
    <lineage>
        <taxon>Bacteria</taxon>
        <taxon>Pseudomonadati</taxon>
        <taxon>Pseudomonadota</taxon>
        <taxon>Gammaproteobacteria</taxon>
        <taxon>Lysobacterales</taxon>
        <taxon>Lysobacteraceae</taxon>
        <taxon>Xanthomonas</taxon>
    </lineage>
</organism>